<dbReference type="Proteomes" id="UP000285794">
    <property type="component" value="Unassembled WGS sequence"/>
</dbReference>
<reference evidence="1 2" key="1">
    <citation type="submission" date="2018-07" db="EMBL/GenBank/DDBJ databases">
        <title>Draft genome sequence of Ancylomarina sp. M1P.</title>
        <authorList>
            <person name="Yadav S."/>
            <person name="Villanueva L."/>
            <person name="Damste J.S.S."/>
        </authorList>
    </citation>
    <scope>NUCLEOTIDE SEQUENCE [LARGE SCALE GENOMIC DNA]</scope>
    <source>
        <strain evidence="1 2">M1P</strain>
    </source>
</reference>
<dbReference type="RefSeq" id="WP_125029704.1">
    <property type="nucleotide sequence ID" value="NZ_JAPXVP010000003.1"/>
</dbReference>
<proteinExistence type="predicted"/>
<dbReference type="OrthoDB" id="1111178at2"/>
<comment type="caution">
    <text evidence="1">The sequence shown here is derived from an EMBL/GenBank/DDBJ whole genome shotgun (WGS) entry which is preliminary data.</text>
</comment>
<dbReference type="AlphaFoldDB" id="A0A425Y584"/>
<evidence type="ECO:0000313" key="2">
    <source>
        <dbReference type="Proteomes" id="UP000285794"/>
    </source>
</evidence>
<dbReference type="InterPro" id="IPR011050">
    <property type="entry name" value="Pectin_lyase_fold/virulence"/>
</dbReference>
<dbReference type="EMBL" id="QQWG01000003">
    <property type="protein sequence ID" value="RRG23663.1"/>
    <property type="molecule type" value="Genomic_DNA"/>
</dbReference>
<evidence type="ECO:0008006" key="3">
    <source>
        <dbReference type="Google" id="ProtNLM"/>
    </source>
</evidence>
<name>A0A425Y584_9BACT</name>
<dbReference type="SUPFAM" id="SSF51126">
    <property type="entry name" value="Pectin lyase-like"/>
    <property type="match status" value="1"/>
</dbReference>
<accession>A0A425Y584</accession>
<organism evidence="1 2">
    <name type="scientific">Ancylomarina euxinus</name>
    <dbReference type="NCBI Taxonomy" id="2283627"/>
    <lineage>
        <taxon>Bacteria</taxon>
        <taxon>Pseudomonadati</taxon>
        <taxon>Bacteroidota</taxon>
        <taxon>Bacteroidia</taxon>
        <taxon>Marinilabiliales</taxon>
        <taxon>Marinifilaceae</taxon>
        <taxon>Ancylomarina</taxon>
    </lineage>
</organism>
<keyword evidence="2" id="KW-1185">Reference proteome</keyword>
<evidence type="ECO:0000313" key="1">
    <source>
        <dbReference type="EMBL" id="RRG23663.1"/>
    </source>
</evidence>
<sequence length="455" mass="52571">MKFPNRSLIILSFILLIIACDDKEEFNNDPKFRLNFSLDSLTFDTIFSGIPSITKQLKVYNRSSKAIYIDNIELVNDDETYQLNINGLVGNKAKQVYIPAKDSLYIFIELSVQDKNQDSPRLIEDYIQFQFNSRVQKFLLKSWAQDVIRFKNNELQTQGWTRNRPYFIDENLFLGKTQNLTIEAGTKVYFQKGAGLHISGNLNIQGSFEEPVFFGSHRREELYDNVPGQWEGLFFYSESKANFISHLQLENAIKGISAQSEINDNNLEIEYSQFLNFTTTGIKSENFNLKMHDVIISNCGKQTVFLEGEGNFEFSHCNFINYWQLSSRTDASFCYLANENSGKELKLYNSIIWGTKSDEIELCQTGGIEIKNTLIRLSQEKQNNFSNILENCIFNTDPEFMNKNEHNYNIRSNSPLINKAKLNIANFYPLDFNGNSRLFDTAPDIGSFEYIEVNE</sequence>
<gene>
    <name evidence="1" type="ORF">DWB61_04535</name>
</gene>
<dbReference type="PROSITE" id="PS51257">
    <property type="entry name" value="PROKAR_LIPOPROTEIN"/>
    <property type="match status" value="1"/>
</dbReference>
<protein>
    <recommendedName>
        <fullName evidence="3">Right-handed parallel beta-helix repeat-containing protein</fullName>
    </recommendedName>
</protein>